<comment type="cofactor">
    <cofactor evidence="1">
        <name>Zn(2+)</name>
        <dbReference type="ChEBI" id="CHEBI:29105"/>
    </cofactor>
</comment>
<evidence type="ECO:0000256" key="1">
    <source>
        <dbReference type="ARBA" id="ARBA00001947"/>
    </source>
</evidence>
<dbReference type="Pfam" id="PF24827">
    <property type="entry name" value="AstE_AspA_cat"/>
    <property type="match status" value="1"/>
</dbReference>
<dbReference type="GO" id="GO:0005829">
    <property type="term" value="C:cytosol"/>
    <property type="evidence" value="ECO:0007669"/>
    <property type="project" value="TreeGrafter"/>
</dbReference>
<comment type="caution">
    <text evidence="6">The sequence shown here is derived from an EMBL/GenBank/DDBJ whole genome shotgun (WGS) entry which is preliminary data.</text>
</comment>
<dbReference type="InterPro" id="IPR050178">
    <property type="entry name" value="AspA/AstE_fam"/>
</dbReference>
<evidence type="ECO:0000313" key="7">
    <source>
        <dbReference type="Proteomes" id="UP000824107"/>
    </source>
</evidence>
<proteinExistence type="predicted"/>
<dbReference type="PANTHER" id="PTHR15162">
    <property type="entry name" value="ASPARTOACYLASE"/>
    <property type="match status" value="1"/>
</dbReference>
<protein>
    <submittedName>
        <fullName evidence="6">Succinylglutamate desuccinylase/aspartoacylase family protein</fullName>
    </submittedName>
</protein>
<dbReference type="PANTHER" id="PTHR15162:SF7">
    <property type="entry name" value="SUCCINYLGLUTAMATE DESUCCINYLASE"/>
    <property type="match status" value="1"/>
</dbReference>
<dbReference type="AlphaFoldDB" id="A0A9D1M4W3"/>
<reference evidence="6" key="2">
    <citation type="journal article" date="2021" name="PeerJ">
        <title>Extensive microbial diversity within the chicken gut microbiome revealed by metagenomics and culture.</title>
        <authorList>
            <person name="Gilroy R."/>
            <person name="Ravi A."/>
            <person name="Getino M."/>
            <person name="Pursley I."/>
            <person name="Horton D.L."/>
            <person name="Alikhan N.F."/>
            <person name="Baker D."/>
            <person name="Gharbi K."/>
            <person name="Hall N."/>
            <person name="Watson M."/>
            <person name="Adriaenssens E.M."/>
            <person name="Foster-Nyarko E."/>
            <person name="Jarju S."/>
            <person name="Secka A."/>
            <person name="Antonio M."/>
            <person name="Oren A."/>
            <person name="Chaudhuri R.R."/>
            <person name="La Ragione R."/>
            <person name="Hildebrand F."/>
            <person name="Pallen M.J."/>
        </authorList>
    </citation>
    <scope>NUCLEOTIDE SEQUENCE</scope>
    <source>
        <strain evidence="6">ChiW3-316</strain>
    </source>
</reference>
<dbReference type="GO" id="GO:0016788">
    <property type="term" value="F:hydrolase activity, acting on ester bonds"/>
    <property type="evidence" value="ECO:0007669"/>
    <property type="project" value="InterPro"/>
</dbReference>
<dbReference type="InterPro" id="IPR055438">
    <property type="entry name" value="AstE_AspA_cat"/>
</dbReference>
<reference evidence="6" key="1">
    <citation type="submission" date="2020-10" db="EMBL/GenBank/DDBJ databases">
        <authorList>
            <person name="Gilroy R."/>
        </authorList>
    </citation>
    <scope>NUCLEOTIDE SEQUENCE</scope>
    <source>
        <strain evidence="6">ChiW3-316</strain>
    </source>
</reference>
<organism evidence="6 7">
    <name type="scientific">Candidatus Scatocola faecipullorum</name>
    <dbReference type="NCBI Taxonomy" id="2840917"/>
    <lineage>
        <taxon>Bacteria</taxon>
        <taxon>Pseudomonadati</taxon>
        <taxon>Pseudomonadota</taxon>
        <taxon>Alphaproteobacteria</taxon>
        <taxon>Rhodospirillales</taxon>
        <taxon>Rhodospirillaceae</taxon>
        <taxon>Rhodospirillaceae incertae sedis</taxon>
        <taxon>Candidatus Scatocola</taxon>
    </lineage>
</organism>
<evidence type="ECO:0000256" key="4">
    <source>
        <dbReference type="ARBA" id="ARBA00022833"/>
    </source>
</evidence>
<keyword evidence="3" id="KW-0378">Hydrolase</keyword>
<gene>
    <name evidence="6" type="ORF">IAD20_07585</name>
</gene>
<evidence type="ECO:0000256" key="3">
    <source>
        <dbReference type="ARBA" id="ARBA00022801"/>
    </source>
</evidence>
<evidence type="ECO:0000259" key="5">
    <source>
        <dbReference type="Pfam" id="PF24827"/>
    </source>
</evidence>
<dbReference type="GO" id="GO:0046872">
    <property type="term" value="F:metal ion binding"/>
    <property type="evidence" value="ECO:0007669"/>
    <property type="project" value="UniProtKB-KW"/>
</dbReference>
<dbReference type="Gene3D" id="3.40.630.10">
    <property type="entry name" value="Zn peptidases"/>
    <property type="match status" value="1"/>
</dbReference>
<evidence type="ECO:0000313" key="6">
    <source>
        <dbReference type="EMBL" id="HIU53923.1"/>
    </source>
</evidence>
<feature type="domain" description="Succinylglutamate desuccinylase/Aspartoacylase catalytic" evidence="5">
    <location>
        <begin position="14"/>
        <end position="142"/>
    </location>
</feature>
<name>A0A9D1M4W3_9PROT</name>
<sequence>MMITKYEFRGEKDGISLLILAAVHGNETAGTQACFRIIDEFNRGALRLTGGHLTLVPVCNPEAYRKDVRSIDENLNRVIKMHDIPQSYEQRLANEICPLIRSHRFTLDLHSTHCVGDVPFAFCDYPDDYNRKVIEALPVDYVLEGWPEIYGRQAQIQDFSTEQCAHVYGNTATTLECGYHKEPKAAELAYRAIIGALTAFDMVDLSKPAAHEKTHIQMKSFVLKTGEGKLCRNYKHLDPLVKGEKIAVYDSGEFLYAPEDGFILLPNLQAPVNTEWYYLGTAKKAA</sequence>
<dbReference type="EMBL" id="DVNC01000051">
    <property type="protein sequence ID" value="HIU53923.1"/>
    <property type="molecule type" value="Genomic_DNA"/>
</dbReference>
<dbReference type="SUPFAM" id="SSF53187">
    <property type="entry name" value="Zn-dependent exopeptidases"/>
    <property type="match status" value="1"/>
</dbReference>
<keyword evidence="2" id="KW-0479">Metal-binding</keyword>
<evidence type="ECO:0000256" key="2">
    <source>
        <dbReference type="ARBA" id="ARBA00022723"/>
    </source>
</evidence>
<dbReference type="Proteomes" id="UP000824107">
    <property type="component" value="Unassembled WGS sequence"/>
</dbReference>
<accession>A0A9D1M4W3</accession>
<keyword evidence="4" id="KW-0862">Zinc</keyword>